<feature type="domain" description="Nudix hydrolase" evidence="3">
    <location>
        <begin position="150"/>
        <end position="282"/>
    </location>
</feature>
<dbReference type="GO" id="GO:0016787">
    <property type="term" value="F:hydrolase activity"/>
    <property type="evidence" value="ECO:0007669"/>
    <property type="project" value="UniProtKB-KW"/>
</dbReference>
<dbReference type="RefSeq" id="YP_009209481.1">
    <property type="nucleotide sequence ID" value="NC_028921.1"/>
</dbReference>
<feature type="compositionally biased region" description="Basic and acidic residues" evidence="2">
    <location>
        <begin position="190"/>
        <end position="202"/>
    </location>
</feature>
<keyword evidence="1" id="KW-0378">Hydrolase</keyword>
<dbReference type="CDD" id="cd02883">
    <property type="entry name" value="NUDIX_Hydrolase"/>
    <property type="match status" value="1"/>
</dbReference>
<evidence type="ECO:0000256" key="1">
    <source>
        <dbReference type="ARBA" id="ARBA00022801"/>
    </source>
</evidence>
<evidence type="ECO:0000313" key="5">
    <source>
        <dbReference type="Proteomes" id="UP000201153"/>
    </source>
</evidence>
<feature type="region of interest" description="Disordered" evidence="2">
    <location>
        <begin position="537"/>
        <end position="587"/>
    </location>
</feature>
<dbReference type="PROSITE" id="PS51462">
    <property type="entry name" value="NUDIX"/>
    <property type="match status" value="1"/>
</dbReference>
<dbReference type="PROSITE" id="PS00893">
    <property type="entry name" value="NUDIX_BOX"/>
    <property type="match status" value="1"/>
</dbReference>
<sequence>MQDEDCLWQPRSYPLPPAPSVPAPARDVIVPGPRPVRPPPLKVWRPADFEFLPIINTVRRLGLSTFVFNGVEYRVKADCVGLVGVETNPGPIFPSAGGLLPPPNQYELGFVVLAPILVLFLFYLHFRVRTPDLPKAGSFIGRSLSWAGDTRKTVFQSWIVTRGEVLLTTRGPASSGADFVNTTSGVGGSAEKDESPSDTLTREAKEEVGIDINGADVQVGHTEVRDDCTIVWCIVYLDSQQEPLVPAAEKDKVISPRWVAFADVDTSSMHPSTAVAYSQCAKFFMTGARYASCSSKASATWLRRGDSSDMPPGAWSLVLVNNYDGLCVPYAMQAVSGVEFDFVDLAARVPRAGYDFRQLASNPDEWAMWSADEKRWVYGVPEKAKYFLFHKMNGSFGHVDGLKPLAIGEPVLDSVFYPQGRGDIAIEGCRDEYIHYALSAASMVDTPAQKADVYRDKVKECLAFTKEDVEIFLAGWYAANLNGGKGPSPQTPPRAPTPGPLFCCPDCGEEYRGDVNGNHPSCSQAGLDNVRMLKRQQEMALEEESRKKKKQEKGDPLARKHNQRTAGASGSTLNMKGPDLSAKSAATEPPLRLTASLDIVGVVEDKRIHEIPIHEDDLFSDITAAATEISFGPSSEGYSNLGRLLLSDSVTEDIFIETEPGHGTMSVEYRYKDRMSEFPATEIVSFVSRNGRHTQVAAPNVVPGDYADKFSTTVKEFGYIYSQITGGGAQILSRMSNWVTTVDEVPAASYAEYYHRLWSGWLAVATNSRVCAVGNRRAINGHGGGTVDPHFTAVFPNNLSFEDMFGLSNGPVQGWPKVDTIDATSDTCLIPIRIPNGPRFPPVTGGNNPRDFRVVLYHLGKPYMDLQSPAEMQLGGRPRTNANLQNAPSFWSHFDARIPHPVFLCDTIDLARNNNGFVAYDANALNNPDSWRDAIVFMLQAVGGSSECMNGLQSTIELSYHFFTGDVTHLSSPIQDRTVGGLLTFDALRKRLLYLRVLRPFSLALANNQAATRGDRQAVEVFKILCAQHPAGSPLCLDILTANPAAPGWAVVQDMFGAAAGAAVLPGATLQDCGALNNNIVADALWHQYFVNVSLDGAGSPDLHSFVSTMPQADWYNCRAWLDEDIFANYPAAIVFPAAQAPELIAPLNYDNGQVRIPEDDEKYDRLTRGLDLPTHHVLPLFNMHEHRMVTLPNGSGAVRNSKVSTNVYHDDKVAHVLARRLHNPQFTTAGLIERTVLAAIQLRAGTDSVAAKLNLNASAIFLRTGMAVTGVPAIDAVLEDTNEYVKFGQMREFHHNHVELIAHAALNAGYPCRAMAEFGSVRRYEFAPVRNFEYDIGLHPTPDAPLLIWRCLHPITIGFFRPDIVSPETVISKELELMGIYTPGAQLPWEDWVLEGEWRRPTSALGALRVVLSVSGLRIKVTPMVDFLPTRGRRRPTEFPVLEYPGSAIPRYGTIGCASPVLKLDPLVWYHCPLPYRLRVEEDANHQLQWLGSAPIFEYSPSVRANGLPPLVTYLPQMVKSFAGTTAAPNPASLIANATGRQANGSIGRVDYIYYGGESFTGPNYYYADNDSLPTILHRFGTQFFSQQHSANKVFMRSPQAIIASCAGYRTTRGAVAAAPIQGADGVAAPNNYCGGAMAGCLIDSRSCHLSTICFGDLPAPGATAADVLSFFYMNMPATLHKWEKWYLKPQRMWLPIILSGRYEIATLTLPGMVEGTLNDTGTHSLADSALARTIGGFKSARGSEFYPESIANPTPGRIQNFDPEMMSFPLVHGHQDHFLTGFGAGQIPMTTQDSFAQYEGPLTSDGATRAKKRLRTIINSKKRAARAVLDTIPDDDMADFT</sequence>
<evidence type="ECO:0000313" key="4">
    <source>
        <dbReference type="EMBL" id="ALT08063.1"/>
    </source>
</evidence>
<protein>
    <submittedName>
        <fullName evidence="4">ORF1</fullName>
    </submittedName>
</protein>
<dbReference type="Pfam" id="PF00293">
    <property type="entry name" value="NUDIX"/>
    <property type="match status" value="1"/>
</dbReference>
<accession>A0A0U3B651</accession>
<reference evidence="4 5" key="1">
    <citation type="journal article" date="2016" name="Virology">
        <title>Molecular characterization of a new monopartite dsRNA mycovirus from mycorrhizal Thelephora terrestris (Ehrh.) and its detection in soil oribatid mites (Acari: Oribatida).</title>
        <authorList>
            <person name="Petrzik K."/>
            <person name="Sarkisova T."/>
            <person name="Stary J."/>
            <person name="Koloniuk I."/>
            <person name="Hrabakova L."/>
            <person name="Kubesova O."/>
        </authorList>
    </citation>
    <scope>NUCLEOTIDE SEQUENCE [LARGE SCALE GENOMIC DNA]</scope>
    <source>
        <strain evidence="4">Lasovice</strain>
    </source>
</reference>
<dbReference type="Proteomes" id="UP000201153">
    <property type="component" value="Segment"/>
</dbReference>
<proteinExistence type="predicted"/>
<dbReference type="InterPro" id="IPR015797">
    <property type="entry name" value="NUDIX_hydrolase-like_dom_sf"/>
</dbReference>
<dbReference type="InterPro" id="IPR000086">
    <property type="entry name" value="NUDIX_hydrolase_dom"/>
</dbReference>
<dbReference type="EMBL" id="KT191297">
    <property type="protein sequence ID" value="ALT08063.1"/>
    <property type="molecule type" value="Genomic_RNA"/>
</dbReference>
<dbReference type="InterPro" id="IPR020084">
    <property type="entry name" value="NUDIX_hydrolase_CS"/>
</dbReference>
<dbReference type="GeneID" id="26635967"/>
<feature type="region of interest" description="Disordered" evidence="2">
    <location>
        <begin position="178"/>
        <end position="202"/>
    </location>
</feature>
<dbReference type="Gene3D" id="3.90.79.10">
    <property type="entry name" value="Nucleoside Triphosphate Pyrophosphohydrolase"/>
    <property type="match status" value="1"/>
</dbReference>
<keyword evidence="5" id="KW-1185">Reference proteome</keyword>
<dbReference type="SUPFAM" id="SSF55811">
    <property type="entry name" value="Nudix"/>
    <property type="match status" value="1"/>
</dbReference>
<organism evidence="4 5">
    <name type="scientific">Thelephora terrestris virus 1</name>
    <dbReference type="NCBI Taxonomy" id="1770613"/>
    <lineage>
        <taxon>Viruses</taxon>
        <taxon>Riboviria</taxon>
        <taxon>Orthornavirae</taxon>
        <taxon>Duplornaviricota</taxon>
        <taxon>Chrymotiviricetes</taxon>
        <taxon>Ghabrivirales</taxon>
        <taxon>Alphatotivirineae</taxon>
        <taxon>Phlegiviridae</taxon>
        <taxon>Phlegivirus</taxon>
        <taxon>Phlegivirus ni</taxon>
    </lineage>
</organism>
<evidence type="ECO:0000259" key="3">
    <source>
        <dbReference type="PROSITE" id="PS51462"/>
    </source>
</evidence>
<evidence type="ECO:0000256" key="2">
    <source>
        <dbReference type="SAM" id="MobiDB-lite"/>
    </source>
</evidence>
<feature type="compositionally biased region" description="Polar residues" evidence="2">
    <location>
        <begin position="564"/>
        <end position="574"/>
    </location>
</feature>
<name>A0A0U3B651_9VIRU</name>
<dbReference type="KEGG" id="vg:26635967"/>